<comment type="caution">
    <text evidence="1">The sequence shown here is derived from an EMBL/GenBank/DDBJ whole genome shotgun (WGS) entry which is preliminary data.</text>
</comment>
<proteinExistence type="predicted"/>
<gene>
    <name evidence="1" type="ORF">NZH93_30740</name>
</gene>
<sequence>MPPPGDLLAHPLIARLVELGLDRDDFVLFGSAPLLAHGLRAEIRDLDVVARGDAWRYAWQHGVQGVGGISGDEVAQFWGGRIQFSRRWIPPARSADELIDTADVVDGLRFARLTDVLAYKRLLLRPKDVVDIGAIGHA</sequence>
<reference evidence="1" key="1">
    <citation type="submission" date="2022-08" db="EMBL/GenBank/DDBJ databases">
        <authorList>
            <person name="Tistechok S."/>
            <person name="Samborskyy M."/>
            <person name="Roman I."/>
        </authorList>
    </citation>
    <scope>NUCLEOTIDE SEQUENCE</scope>
    <source>
        <strain evidence="1">DSM 103496</strain>
    </source>
</reference>
<accession>A0A9X2VRD9</accession>
<evidence type="ECO:0000313" key="2">
    <source>
        <dbReference type="Proteomes" id="UP001141259"/>
    </source>
</evidence>
<organism evidence="1 2">
    <name type="scientific">Umezawaea endophytica</name>
    <dbReference type="NCBI Taxonomy" id="1654476"/>
    <lineage>
        <taxon>Bacteria</taxon>
        <taxon>Bacillati</taxon>
        <taxon>Actinomycetota</taxon>
        <taxon>Actinomycetes</taxon>
        <taxon>Pseudonocardiales</taxon>
        <taxon>Pseudonocardiaceae</taxon>
        <taxon>Umezawaea</taxon>
    </lineage>
</organism>
<keyword evidence="2" id="KW-1185">Reference proteome</keyword>
<dbReference type="RefSeq" id="WP_259626745.1">
    <property type="nucleotide sequence ID" value="NZ_JANYMP010000017.1"/>
</dbReference>
<dbReference type="EMBL" id="JANYMP010000017">
    <property type="protein sequence ID" value="MCS7481256.1"/>
    <property type="molecule type" value="Genomic_DNA"/>
</dbReference>
<evidence type="ECO:0000313" key="1">
    <source>
        <dbReference type="EMBL" id="MCS7481256.1"/>
    </source>
</evidence>
<name>A0A9X2VRD9_9PSEU</name>
<dbReference type="Proteomes" id="UP001141259">
    <property type="component" value="Unassembled WGS sequence"/>
</dbReference>
<protein>
    <submittedName>
        <fullName evidence="1">Uncharacterized protein</fullName>
    </submittedName>
</protein>
<dbReference type="AlphaFoldDB" id="A0A9X2VRD9"/>